<feature type="compositionally biased region" description="Low complexity" evidence="2">
    <location>
        <begin position="116"/>
        <end position="126"/>
    </location>
</feature>
<dbReference type="EMBL" id="JACGWO010000007">
    <property type="protein sequence ID" value="KAK4422822.1"/>
    <property type="molecule type" value="Genomic_DNA"/>
</dbReference>
<proteinExistence type="predicted"/>
<protein>
    <submittedName>
        <fullName evidence="4">Uncharacterized protein</fullName>
    </submittedName>
</protein>
<evidence type="ECO:0000313" key="4">
    <source>
        <dbReference type="EMBL" id="KAK4422822.1"/>
    </source>
</evidence>
<evidence type="ECO:0000256" key="1">
    <source>
        <dbReference type="SAM" id="Coils"/>
    </source>
</evidence>
<keyword evidence="3" id="KW-1133">Transmembrane helix</keyword>
<dbReference type="Proteomes" id="UP001293254">
    <property type="component" value="Unassembled WGS sequence"/>
</dbReference>
<feature type="region of interest" description="Disordered" evidence="2">
    <location>
        <begin position="106"/>
        <end position="126"/>
    </location>
</feature>
<dbReference type="AlphaFoldDB" id="A0AAE2CHY8"/>
<evidence type="ECO:0000256" key="2">
    <source>
        <dbReference type="SAM" id="MobiDB-lite"/>
    </source>
</evidence>
<reference evidence="4" key="1">
    <citation type="submission" date="2020-06" db="EMBL/GenBank/DDBJ databases">
        <authorList>
            <person name="Li T."/>
            <person name="Hu X."/>
            <person name="Zhang T."/>
            <person name="Song X."/>
            <person name="Zhang H."/>
            <person name="Dai N."/>
            <person name="Sheng W."/>
            <person name="Hou X."/>
            <person name="Wei L."/>
        </authorList>
    </citation>
    <scope>NUCLEOTIDE SEQUENCE</scope>
    <source>
        <strain evidence="4">3651</strain>
        <tissue evidence="4">Leaf</tissue>
    </source>
</reference>
<name>A0AAE2CHY8_9LAMI</name>
<gene>
    <name evidence="4" type="ORF">Salat_1864700</name>
</gene>
<evidence type="ECO:0000256" key="3">
    <source>
        <dbReference type="SAM" id="Phobius"/>
    </source>
</evidence>
<keyword evidence="3" id="KW-0472">Membrane</keyword>
<feature type="transmembrane region" description="Helical" evidence="3">
    <location>
        <begin position="35"/>
        <end position="53"/>
    </location>
</feature>
<keyword evidence="5" id="KW-1185">Reference proteome</keyword>
<comment type="caution">
    <text evidence="4">The sequence shown here is derived from an EMBL/GenBank/DDBJ whole genome shotgun (WGS) entry which is preliminary data.</text>
</comment>
<keyword evidence="1" id="KW-0175">Coiled coil</keyword>
<organism evidence="4 5">
    <name type="scientific">Sesamum alatum</name>
    <dbReference type="NCBI Taxonomy" id="300844"/>
    <lineage>
        <taxon>Eukaryota</taxon>
        <taxon>Viridiplantae</taxon>
        <taxon>Streptophyta</taxon>
        <taxon>Embryophyta</taxon>
        <taxon>Tracheophyta</taxon>
        <taxon>Spermatophyta</taxon>
        <taxon>Magnoliopsida</taxon>
        <taxon>eudicotyledons</taxon>
        <taxon>Gunneridae</taxon>
        <taxon>Pentapetalae</taxon>
        <taxon>asterids</taxon>
        <taxon>lamiids</taxon>
        <taxon>Lamiales</taxon>
        <taxon>Pedaliaceae</taxon>
        <taxon>Sesamum</taxon>
    </lineage>
</organism>
<reference evidence="4" key="2">
    <citation type="journal article" date="2024" name="Plant">
        <title>Genomic evolution and insights into agronomic trait innovations of Sesamum species.</title>
        <authorList>
            <person name="Miao H."/>
            <person name="Wang L."/>
            <person name="Qu L."/>
            <person name="Liu H."/>
            <person name="Sun Y."/>
            <person name="Le M."/>
            <person name="Wang Q."/>
            <person name="Wei S."/>
            <person name="Zheng Y."/>
            <person name="Lin W."/>
            <person name="Duan Y."/>
            <person name="Cao H."/>
            <person name="Xiong S."/>
            <person name="Wang X."/>
            <person name="Wei L."/>
            <person name="Li C."/>
            <person name="Ma Q."/>
            <person name="Ju M."/>
            <person name="Zhao R."/>
            <person name="Li G."/>
            <person name="Mu C."/>
            <person name="Tian Q."/>
            <person name="Mei H."/>
            <person name="Zhang T."/>
            <person name="Gao T."/>
            <person name="Zhang H."/>
        </authorList>
    </citation>
    <scope>NUCLEOTIDE SEQUENCE</scope>
    <source>
        <strain evidence="4">3651</strain>
    </source>
</reference>
<keyword evidence="3" id="KW-0812">Transmembrane</keyword>
<sequence>MEIIPGLLKRISRLDVKLEECNKQLANVESRRRRATKVIICLIVVWVIIIFSLKPKEKPFAQAYRCDSKPLWTKSKIIFGSPLHEYADVINDELYAATPPTPDETVVLISNDEDNSSSVDNDSNRA</sequence>
<accession>A0AAE2CHY8</accession>
<evidence type="ECO:0000313" key="5">
    <source>
        <dbReference type="Proteomes" id="UP001293254"/>
    </source>
</evidence>
<feature type="coiled-coil region" evidence="1">
    <location>
        <begin position="11"/>
        <end position="38"/>
    </location>
</feature>